<dbReference type="Gene3D" id="3.40.50.2300">
    <property type="match status" value="2"/>
</dbReference>
<proteinExistence type="inferred from homology"/>
<accession>A0A939MJK4</accession>
<evidence type="ECO:0000313" key="5">
    <source>
        <dbReference type="EMBL" id="MBO1901430.1"/>
    </source>
</evidence>
<keyword evidence="6" id="KW-1185">Reference proteome</keyword>
<dbReference type="Proteomes" id="UP000664382">
    <property type="component" value="Unassembled WGS sequence"/>
</dbReference>
<dbReference type="GO" id="GO:0030246">
    <property type="term" value="F:carbohydrate binding"/>
    <property type="evidence" value="ECO:0007669"/>
    <property type="project" value="UniProtKB-ARBA"/>
</dbReference>
<feature type="domain" description="Periplasmic binding protein" evidence="4">
    <location>
        <begin position="93"/>
        <end position="343"/>
    </location>
</feature>
<dbReference type="PANTHER" id="PTHR46847">
    <property type="entry name" value="D-ALLOSE-BINDING PERIPLASMIC PROTEIN-RELATED"/>
    <property type="match status" value="1"/>
</dbReference>
<name>A0A939MJK4_9MICO</name>
<dbReference type="GO" id="GO:0030313">
    <property type="term" value="C:cell envelope"/>
    <property type="evidence" value="ECO:0007669"/>
    <property type="project" value="UniProtKB-SubCell"/>
</dbReference>
<keyword evidence="3" id="KW-0732">Signal</keyword>
<comment type="subcellular location">
    <subcellularLocation>
        <location evidence="1">Cell envelope</location>
    </subcellularLocation>
</comment>
<dbReference type="Pfam" id="PF13407">
    <property type="entry name" value="Peripla_BP_4"/>
    <property type="match status" value="1"/>
</dbReference>
<dbReference type="SUPFAM" id="SSF53822">
    <property type="entry name" value="Periplasmic binding protein-like I"/>
    <property type="match status" value="1"/>
</dbReference>
<dbReference type="CDD" id="cd01536">
    <property type="entry name" value="PBP1_ABC_sugar_binding-like"/>
    <property type="match status" value="1"/>
</dbReference>
<dbReference type="RefSeq" id="WP_208097001.1">
    <property type="nucleotide sequence ID" value="NZ_JAGDYM010000005.1"/>
</dbReference>
<dbReference type="AlphaFoldDB" id="A0A939MJK4"/>
<comment type="similarity">
    <text evidence="2">Belongs to the bacterial solute-binding protein 2 family.</text>
</comment>
<evidence type="ECO:0000259" key="4">
    <source>
        <dbReference type="Pfam" id="PF13407"/>
    </source>
</evidence>
<reference evidence="5" key="1">
    <citation type="submission" date="2021-03" db="EMBL/GenBank/DDBJ databases">
        <title>Leucobacter chromiisoli sp. nov., isolated from chromium-containing soil of chemical plant.</title>
        <authorList>
            <person name="Xu Z."/>
        </authorList>
    </citation>
    <scope>NUCLEOTIDE SEQUENCE</scope>
    <source>
        <strain evidence="5">S27</strain>
    </source>
</reference>
<evidence type="ECO:0000256" key="2">
    <source>
        <dbReference type="ARBA" id="ARBA00007639"/>
    </source>
</evidence>
<sequence>MATRPQRMPRIRKGARMQVTRKRYSMMAAAAAGVLVLVGCGGENGTADDPTEISEAATAVDVGIGEITPRDMDHIAVMIQAGPTYSDSAAKAAGAEAAGEDLGVDVEIYWSDLDPTTELSNYNTIVQDGGYGGLGIQSVSPQMCKTIADTVMDAQMLVAGLGGPLCSDGTDSGEALVAPGTVAFVEQNNLIEGAKIMFESAAEQLEGPQKVVLAFGNQGHTTVTAHEVAWEEFAADHPDWEVVGTLYTDWTTPGAYAETQNVLQANPDATVVFSTFIDITAGVAKAVADQGLGDQISVYETSGGTELSVDLLKSGELDGSVPGLSFDVGYATVEALVAAGKGELESGLVRLPEFDEIGLITPETVDSFTP</sequence>
<evidence type="ECO:0000313" key="6">
    <source>
        <dbReference type="Proteomes" id="UP000664382"/>
    </source>
</evidence>
<dbReference type="EMBL" id="JAGDYM010000005">
    <property type="protein sequence ID" value="MBO1901430.1"/>
    <property type="molecule type" value="Genomic_DNA"/>
</dbReference>
<protein>
    <submittedName>
        <fullName evidence="5">Sugar ABC transporter substrate-binding protein</fullName>
    </submittedName>
</protein>
<dbReference type="InterPro" id="IPR025997">
    <property type="entry name" value="SBP_2_dom"/>
</dbReference>
<comment type="caution">
    <text evidence="5">The sequence shown here is derived from an EMBL/GenBank/DDBJ whole genome shotgun (WGS) entry which is preliminary data.</text>
</comment>
<organism evidence="5 6">
    <name type="scientific">Leucobacter weissii</name>
    <dbReference type="NCBI Taxonomy" id="1983706"/>
    <lineage>
        <taxon>Bacteria</taxon>
        <taxon>Bacillati</taxon>
        <taxon>Actinomycetota</taxon>
        <taxon>Actinomycetes</taxon>
        <taxon>Micrococcales</taxon>
        <taxon>Microbacteriaceae</taxon>
        <taxon>Leucobacter</taxon>
    </lineage>
</organism>
<gene>
    <name evidence="5" type="ORF">J4H92_05645</name>
</gene>
<evidence type="ECO:0000256" key="3">
    <source>
        <dbReference type="ARBA" id="ARBA00022729"/>
    </source>
</evidence>
<evidence type="ECO:0000256" key="1">
    <source>
        <dbReference type="ARBA" id="ARBA00004196"/>
    </source>
</evidence>
<dbReference type="InterPro" id="IPR028082">
    <property type="entry name" value="Peripla_BP_I"/>
</dbReference>
<dbReference type="PANTHER" id="PTHR46847:SF1">
    <property type="entry name" value="D-ALLOSE-BINDING PERIPLASMIC PROTEIN-RELATED"/>
    <property type="match status" value="1"/>
</dbReference>